<dbReference type="RefSeq" id="WP_244721307.1">
    <property type="nucleotide sequence ID" value="NZ_JALIRP010000002.1"/>
</dbReference>
<proteinExistence type="predicted"/>
<gene>
    <name evidence="1" type="ORF">MUG84_05080</name>
</gene>
<dbReference type="Proteomes" id="UP001139347">
    <property type="component" value="Unassembled WGS sequence"/>
</dbReference>
<sequence length="48" mass="5208">MANVTAGLYEPIALEFTIRQKYGMIEGDDILLPVGVGEVVMILVSLNN</sequence>
<accession>A0A9X2B4J7</accession>
<evidence type="ECO:0000313" key="2">
    <source>
        <dbReference type="Proteomes" id="UP001139347"/>
    </source>
</evidence>
<dbReference type="AlphaFoldDB" id="A0A9X2B4J7"/>
<evidence type="ECO:0000313" key="1">
    <source>
        <dbReference type="EMBL" id="MCJ8011118.1"/>
    </source>
</evidence>
<name>A0A9X2B4J7_9BACL</name>
<protein>
    <submittedName>
        <fullName evidence="1">Uncharacterized protein</fullName>
    </submittedName>
</protein>
<dbReference type="EMBL" id="JALIRP010000002">
    <property type="protein sequence ID" value="MCJ8011118.1"/>
    <property type="molecule type" value="Genomic_DNA"/>
</dbReference>
<comment type="caution">
    <text evidence="1">The sequence shown here is derived from an EMBL/GenBank/DDBJ whole genome shotgun (WGS) entry which is preliminary data.</text>
</comment>
<keyword evidence="2" id="KW-1185">Reference proteome</keyword>
<reference evidence="1" key="1">
    <citation type="submission" date="2022-04" db="EMBL/GenBank/DDBJ databases">
        <title>Paenibacillus mangrovi sp. nov., a novel endophytic bacterium isolated from bark of Kandelia candel.</title>
        <authorList>
            <person name="Tuo L."/>
        </authorList>
    </citation>
    <scope>NUCLEOTIDE SEQUENCE</scope>
    <source>
        <strain evidence="1">KQZ6P-2</strain>
    </source>
</reference>
<organism evidence="1 2">
    <name type="scientific">Paenibacillus mangrovi</name>
    <dbReference type="NCBI Taxonomy" id="2931978"/>
    <lineage>
        <taxon>Bacteria</taxon>
        <taxon>Bacillati</taxon>
        <taxon>Bacillota</taxon>
        <taxon>Bacilli</taxon>
        <taxon>Bacillales</taxon>
        <taxon>Paenibacillaceae</taxon>
        <taxon>Paenibacillus</taxon>
    </lineage>
</organism>